<keyword evidence="6" id="KW-0786">Thiamine pyrophosphate</keyword>
<dbReference type="Gene3D" id="3.40.50.970">
    <property type="match status" value="1"/>
</dbReference>
<dbReference type="PANTHER" id="PTHR23152">
    <property type="entry name" value="2-OXOGLUTARATE DEHYDROGENASE"/>
    <property type="match status" value="1"/>
</dbReference>
<reference evidence="8 9" key="1">
    <citation type="submission" date="2014-04" db="EMBL/GenBank/DDBJ databases">
        <title>Whole genome of Muricauda olearia.</title>
        <authorList>
            <person name="Zhang X.-H."/>
            <person name="Tang K."/>
        </authorList>
    </citation>
    <scope>NUCLEOTIDE SEQUENCE [LARGE SCALE GENOMIC DNA]</scope>
    <source>
        <strain evidence="8 9">Th120</strain>
    </source>
</reference>
<dbReference type="InterPro" id="IPR029061">
    <property type="entry name" value="THDP-binding"/>
</dbReference>
<feature type="domain" description="Transketolase-like pyrimidine-binding" evidence="7">
    <location>
        <begin position="587"/>
        <end position="781"/>
    </location>
</feature>
<dbReference type="Pfam" id="PF02779">
    <property type="entry name" value="Transket_pyr"/>
    <property type="match status" value="1"/>
</dbReference>
<organism evidence="8 9">
    <name type="scientific">Flagellimonas olearia</name>
    <dbReference type="NCBI Taxonomy" id="552546"/>
    <lineage>
        <taxon>Bacteria</taxon>
        <taxon>Pseudomonadati</taxon>
        <taxon>Bacteroidota</taxon>
        <taxon>Flavobacteriia</taxon>
        <taxon>Flavobacteriales</taxon>
        <taxon>Flavobacteriaceae</taxon>
        <taxon>Flagellimonas</taxon>
    </lineage>
</organism>
<evidence type="ECO:0000256" key="4">
    <source>
        <dbReference type="ARBA" id="ARBA00012280"/>
    </source>
</evidence>
<evidence type="ECO:0000256" key="1">
    <source>
        <dbReference type="ARBA" id="ARBA00001964"/>
    </source>
</evidence>
<dbReference type="NCBIfam" id="TIGR00239">
    <property type="entry name" value="2oxo_dh_E1"/>
    <property type="match status" value="1"/>
</dbReference>
<dbReference type="InterPro" id="IPR042179">
    <property type="entry name" value="KGD_C_sf"/>
</dbReference>
<dbReference type="CDD" id="cd02016">
    <property type="entry name" value="TPP_E1_OGDC_like"/>
    <property type="match status" value="1"/>
</dbReference>
<comment type="caution">
    <text evidence="8">The sequence shown here is derived from an EMBL/GenBank/DDBJ whole genome shotgun (WGS) entry which is preliminary data.</text>
</comment>
<protein>
    <recommendedName>
        <fullName evidence="4">oxoglutarate dehydrogenase (succinyl-transferring)</fullName>
        <ecNumber evidence="4">1.2.4.2</ecNumber>
    </recommendedName>
</protein>
<keyword evidence="5" id="KW-0560">Oxidoreductase</keyword>
<dbReference type="Pfam" id="PF16078">
    <property type="entry name" value="2-oxogl_dehyd_N"/>
    <property type="match status" value="1"/>
</dbReference>
<dbReference type="EMBL" id="JJMP01000009">
    <property type="protein sequence ID" value="RYC50579.1"/>
    <property type="molecule type" value="Genomic_DNA"/>
</dbReference>
<dbReference type="SMART" id="SM00861">
    <property type="entry name" value="Transket_pyr"/>
    <property type="match status" value="1"/>
</dbReference>
<sequence length="932" mass="106584">MDKYSFLNAAHTSFFAELYDKYLTNPDSVEPSWRAFFQGFDFGMESSLEDLGIDSGNTGTVILANGKQVEMPETLQKEFQVIRLIDGYRSRGHLFTKTNPVRERRKYEPTLDIVNFGLSEADMGTVFDAGKILGIGSASLKEIIAHLERIYCDSIGVEYMYIRTPERIQWIQDWLNVNDNHPNFSPEEKKSILRKLNEAVSFESFLHTKYVGQKRFSLEGGESLIPALDVIIEKAADRGVKQFVMGMAHRGRLNVLTNIFGKSPRDIFSEFDGKDYEETIFDGDVKYHLGWTSKRETDSGKMVNMNIAPNPSHLETVNAIVEGITRAKQDRDHTDNVSEVLPILVHGDAAFAAQGVVYEIIQMARLDGYATGGTIHIVVNNQIGFTTNYLDARSSTYCTDVGKVTLSPVLHVNADDAEAVVHASIFALEYRMRYKRDIFLDLLGYRKYGHNEGDEPKFTQPLLYKSISKHQNPRDIYAERLIAEGIIDKDYVKNLEEEYKKNLEEDLLDSRKIEKTRITPFMQDEWEGFGQVTEETMLETMDTSYNLEKLTEIARSITVLPEGKKFLRKLERLVEARHKMYFEDNQLDWAMGELLAYGSLIEEGFDVRMSGQDVERGTFSHRHAVIKTEMHEEEVTLLNELGDNQNGKFHIYNSLLSEYAVMGFDYGYAMASPKTLAIWEAQFGDFSNGAQIIIDQYLSSAEDKWKLQNGLVLLLPHGYEGQGAEHSSARMERYLQLCAKDNMYVADVTTPANLFHLLRRQMKADYRKPLVVFTPKSLLRHPKVVSSKEEMANGSFQMVIDDSEASAAKVKTLVFCTGKFYYDLLDKREELKRDDVALVRVEQLFPLPTAEMQKVIKKYKNADDIVWAQEEPRNMGAWGHMLMHFDEAKQFRVASRRFYGAPAAGSAVRSQRRHAQVLEYVFDKSKDNMLIR</sequence>
<dbReference type="AlphaFoldDB" id="A0A444VIJ4"/>
<evidence type="ECO:0000259" key="7">
    <source>
        <dbReference type="SMART" id="SM00861"/>
    </source>
</evidence>
<comment type="cofactor">
    <cofactor evidence="1">
        <name>thiamine diphosphate</name>
        <dbReference type="ChEBI" id="CHEBI:58937"/>
    </cofactor>
</comment>
<dbReference type="RefSeq" id="WP_129655601.1">
    <property type="nucleotide sequence ID" value="NZ_ML142913.1"/>
</dbReference>
<accession>A0A444VIJ4</accession>
<evidence type="ECO:0000256" key="6">
    <source>
        <dbReference type="ARBA" id="ARBA00023052"/>
    </source>
</evidence>
<comment type="similarity">
    <text evidence="3">Belongs to the alpha-ketoglutarate dehydrogenase family.</text>
</comment>
<dbReference type="Pfam" id="PF16870">
    <property type="entry name" value="OxoGdeHyase_C"/>
    <property type="match status" value="1"/>
</dbReference>
<dbReference type="GO" id="GO:0030976">
    <property type="term" value="F:thiamine pyrophosphate binding"/>
    <property type="evidence" value="ECO:0007669"/>
    <property type="project" value="InterPro"/>
</dbReference>
<dbReference type="GO" id="GO:0004591">
    <property type="term" value="F:oxoglutarate dehydrogenase (succinyl-transferring) activity"/>
    <property type="evidence" value="ECO:0007669"/>
    <property type="project" value="UniProtKB-EC"/>
</dbReference>
<proteinExistence type="inferred from homology"/>
<evidence type="ECO:0000313" key="8">
    <source>
        <dbReference type="EMBL" id="RYC50579.1"/>
    </source>
</evidence>
<dbReference type="InterPro" id="IPR031717">
    <property type="entry name" value="ODO-1/KGD_C"/>
</dbReference>
<dbReference type="NCBIfam" id="NF006914">
    <property type="entry name" value="PRK09404.1"/>
    <property type="match status" value="1"/>
</dbReference>
<dbReference type="InterPro" id="IPR011603">
    <property type="entry name" value="2oxoglutarate_DH_E1"/>
</dbReference>
<dbReference type="GO" id="GO:0045252">
    <property type="term" value="C:oxoglutarate dehydrogenase complex"/>
    <property type="evidence" value="ECO:0007669"/>
    <property type="project" value="TreeGrafter"/>
</dbReference>
<dbReference type="Gene3D" id="3.40.50.11610">
    <property type="entry name" value="Multifunctional 2-oxoglutarate metabolism enzyme, C-terminal domain"/>
    <property type="match status" value="1"/>
</dbReference>
<dbReference type="PANTHER" id="PTHR23152:SF4">
    <property type="entry name" value="2-OXOADIPATE DEHYDROGENASE COMPLEX COMPONENT E1"/>
    <property type="match status" value="1"/>
</dbReference>
<dbReference type="InterPro" id="IPR001017">
    <property type="entry name" value="DH_E1"/>
</dbReference>
<dbReference type="EC" id="1.2.4.2" evidence="4"/>
<dbReference type="Pfam" id="PF00676">
    <property type="entry name" value="E1_dh"/>
    <property type="match status" value="1"/>
</dbReference>
<dbReference type="GO" id="GO:0005829">
    <property type="term" value="C:cytosol"/>
    <property type="evidence" value="ECO:0007669"/>
    <property type="project" value="TreeGrafter"/>
</dbReference>
<comment type="function">
    <text evidence="2">E1 component of the 2-oxoglutarate dehydrogenase (OGDH) complex which catalyzes the decarboxylation of 2-oxoglutarate, the first step in the conversion of 2-oxoglutarate to succinyl-CoA and CO(2).</text>
</comment>
<dbReference type="PIRSF" id="PIRSF000157">
    <property type="entry name" value="Oxoglu_dh_E1"/>
    <property type="match status" value="1"/>
</dbReference>
<dbReference type="NCBIfam" id="NF008907">
    <property type="entry name" value="PRK12270.1"/>
    <property type="match status" value="1"/>
</dbReference>
<dbReference type="InterPro" id="IPR005475">
    <property type="entry name" value="Transketolase-like_Pyr-bd"/>
</dbReference>
<keyword evidence="9" id="KW-1185">Reference proteome</keyword>
<evidence type="ECO:0000256" key="2">
    <source>
        <dbReference type="ARBA" id="ARBA00003906"/>
    </source>
</evidence>
<name>A0A444VIJ4_9FLAO</name>
<dbReference type="Proteomes" id="UP000290261">
    <property type="component" value="Unassembled WGS sequence"/>
</dbReference>
<dbReference type="Gene3D" id="3.40.50.12470">
    <property type="match status" value="1"/>
</dbReference>
<gene>
    <name evidence="8" type="ORF">DN53_18295</name>
</gene>
<dbReference type="GO" id="GO:0006099">
    <property type="term" value="P:tricarboxylic acid cycle"/>
    <property type="evidence" value="ECO:0007669"/>
    <property type="project" value="TreeGrafter"/>
</dbReference>
<dbReference type="SUPFAM" id="SSF52518">
    <property type="entry name" value="Thiamin diphosphate-binding fold (THDP-binding)"/>
    <property type="match status" value="2"/>
</dbReference>
<evidence type="ECO:0000256" key="5">
    <source>
        <dbReference type="ARBA" id="ARBA00023002"/>
    </source>
</evidence>
<dbReference type="InterPro" id="IPR032106">
    <property type="entry name" value="2-oxogl_dehyd_N"/>
</dbReference>
<evidence type="ECO:0000313" key="9">
    <source>
        <dbReference type="Proteomes" id="UP000290261"/>
    </source>
</evidence>
<evidence type="ECO:0000256" key="3">
    <source>
        <dbReference type="ARBA" id="ARBA00006936"/>
    </source>
</evidence>
<dbReference type="Gene3D" id="1.10.287.1150">
    <property type="entry name" value="TPP helical domain"/>
    <property type="match status" value="1"/>
</dbReference>